<protein>
    <recommendedName>
        <fullName evidence="4">NADH-ubiquinone oxidoreductase chain 6</fullName>
        <ecNumber evidence="3">7.1.1.2</ecNumber>
    </recommendedName>
    <alternativeName>
        <fullName evidence="14">NADH dehydrogenase subunit 6</fullName>
    </alternativeName>
</protein>
<evidence type="ECO:0000256" key="12">
    <source>
        <dbReference type="ARBA" id="ARBA00023128"/>
    </source>
</evidence>
<evidence type="ECO:0000256" key="4">
    <source>
        <dbReference type="ARBA" id="ARBA00021095"/>
    </source>
</evidence>
<keyword evidence="8" id="KW-1278">Translocase</keyword>
<accession>A0A0C4Y151</accession>
<feature type="transmembrane region" description="Helical" evidence="16">
    <location>
        <begin position="49"/>
        <end position="73"/>
    </location>
</feature>
<dbReference type="GO" id="GO:0031966">
    <property type="term" value="C:mitochondrial membrane"/>
    <property type="evidence" value="ECO:0007669"/>
    <property type="project" value="UniProtKB-SubCell"/>
</dbReference>
<geneLocation type="mitochondrion" evidence="17"/>
<dbReference type="EMBL" id="KM216826">
    <property type="protein sequence ID" value="AJF48483.1"/>
    <property type="molecule type" value="Genomic_DNA"/>
</dbReference>
<evidence type="ECO:0000256" key="7">
    <source>
        <dbReference type="ARBA" id="ARBA00022692"/>
    </source>
</evidence>
<keyword evidence="6" id="KW-0679">Respiratory chain</keyword>
<keyword evidence="10 16" id="KW-1133">Transmembrane helix</keyword>
<evidence type="ECO:0000256" key="13">
    <source>
        <dbReference type="ARBA" id="ARBA00023136"/>
    </source>
</evidence>
<comment type="similarity">
    <text evidence="2">Belongs to the complex I subunit 6 family.</text>
</comment>
<evidence type="ECO:0000256" key="10">
    <source>
        <dbReference type="ARBA" id="ARBA00022989"/>
    </source>
</evidence>
<evidence type="ECO:0000256" key="3">
    <source>
        <dbReference type="ARBA" id="ARBA00012944"/>
    </source>
</evidence>
<feature type="transmembrane region" description="Helical" evidence="16">
    <location>
        <begin position="145"/>
        <end position="169"/>
    </location>
</feature>
<evidence type="ECO:0000256" key="5">
    <source>
        <dbReference type="ARBA" id="ARBA00022448"/>
    </source>
</evidence>
<dbReference type="PANTHER" id="PTHR11435">
    <property type="entry name" value="NADH UBIQUINONE OXIDOREDUCTASE SUBUNIT ND6"/>
    <property type="match status" value="1"/>
</dbReference>
<evidence type="ECO:0000256" key="9">
    <source>
        <dbReference type="ARBA" id="ARBA00022982"/>
    </source>
</evidence>
<reference evidence="17" key="2">
    <citation type="journal article" date="2015" name="Gene">
        <title>Comparison of the complete mitochondrial genome of the stonefly Sweltsa longistyla (Plecoptera: Chloroperlidae) with mitogenomes of three other stoneflies.</title>
        <authorList>
            <person name="Chen Z.T."/>
            <person name="Du Y.Z."/>
        </authorList>
    </citation>
    <scope>NUCLEOTIDE SEQUENCE</scope>
</reference>
<evidence type="ECO:0000256" key="16">
    <source>
        <dbReference type="SAM" id="Phobius"/>
    </source>
</evidence>
<proteinExistence type="inferred from homology"/>
<evidence type="ECO:0000256" key="1">
    <source>
        <dbReference type="ARBA" id="ARBA00004225"/>
    </source>
</evidence>
<keyword evidence="7 16" id="KW-0812">Transmembrane</keyword>
<keyword evidence="5" id="KW-0813">Transport</keyword>
<organism evidence="17">
    <name type="scientific">Sweltsa longistyla</name>
    <dbReference type="NCBI Taxonomy" id="1572085"/>
    <lineage>
        <taxon>Eukaryota</taxon>
        <taxon>Metazoa</taxon>
        <taxon>Ecdysozoa</taxon>
        <taxon>Arthropoda</taxon>
        <taxon>Hexapoda</taxon>
        <taxon>Insecta</taxon>
        <taxon>Pterygota</taxon>
        <taxon>Neoptera</taxon>
        <taxon>Polyneoptera</taxon>
        <taxon>Plecoptera</taxon>
        <taxon>Perloidea</taxon>
        <taxon>Chloroperlidae</taxon>
        <taxon>Chloroperlinae</taxon>
        <taxon>Sweltsa</taxon>
    </lineage>
</organism>
<keyword evidence="11" id="KW-0520">NAD</keyword>
<evidence type="ECO:0000256" key="6">
    <source>
        <dbReference type="ARBA" id="ARBA00022660"/>
    </source>
</evidence>
<evidence type="ECO:0000256" key="11">
    <source>
        <dbReference type="ARBA" id="ARBA00023027"/>
    </source>
</evidence>
<dbReference type="GO" id="GO:0008137">
    <property type="term" value="F:NADH dehydrogenase (ubiquinone) activity"/>
    <property type="evidence" value="ECO:0007669"/>
    <property type="project" value="UniProtKB-EC"/>
</dbReference>
<dbReference type="AlphaFoldDB" id="A0A0C4Y151"/>
<dbReference type="PANTHER" id="PTHR11435:SF1">
    <property type="entry name" value="NADH-UBIQUINONE OXIDOREDUCTASE CHAIN 6"/>
    <property type="match status" value="1"/>
</dbReference>
<evidence type="ECO:0000256" key="8">
    <source>
        <dbReference type="ARBA" id="ARBA00022967"/>
    </source>
</evidence>
<evidence type="ECO:0000313" key="17">
    <source>
        <dbReference type="EMBL" id="AJF48483.1"/>
    </source>
</evidence>
<keyword evidence="13 16" id="KW-0472">Membrane</keyword>
<keyword evidence="12 17" id="KW-0496">Mitochondrion</keyword>
<dbReference type="EC" id="7.1.1.2" evidence="3"/>
<keyword evidence="9" id="KW-0249">Electron transport</keyword>
<comment type="subcellular location">
    <subcellularLocation>
        <location evidence="1">Mitochondrion membrane</location>
        <topology evidence="1">Multi-pass membrane protein</topology>
    </subcellularLocation>
</comment>
<dbReference type="InterPro" id="IPR050269">
    <property type="entry name" value="ComplexI_Subunit6"/>
</dbReference>
<name>A0A0C4Y151_9NEOP</name>
<reference evidence="17" key="1">
    <citation type="submission" date="2014-07" db="EMBL/GenBank/DDBJ databases">
        <authorList>
            <person name="Chen Z."/>
            <person name="Du Y."/>
        </authorList>
    </citation>
    <scope>NUCLEOTIDE SEQUENCE</scope>
</reference>
<evidence type="ECO:0000256" key="15">
    <source>
        <dbReference type="ARBA" id="ARBA00049551"/>
    </source>
</evidence>
<gene>
    <name evidence="17" type="primary">ND6</name>
</gene>
<comment type="catalytic activity">
    <reaction evidence="15">
        <text>a ubiquinone + NADH + 5 H(+)(in) = a ubiquinol + NAD(+) + 4 H(+)(out)</text>
        <dbReference type="Rhea" id="RHEA:29091"/>
        <dbReference type="Rhea" id="RHEA-COMP:9565"/>
        <dbReference type="Rhea" id="RHEA-COMP:9566"/>
        <dbReference type="ChEBI" id="CHEBI:15378"/>
        <dbReference type="ChEBI" id="CHEBI:16389"/>
        <dbReference type="ChEBI" id="CHEBI:17976"/>
        <dbReference type="ChEBI" id="CHEBI:57540"/>
        <dbReference type="ChEBI" id="CHEBI:57945"/>
        <dbReference type="EC" id="7.1.1.2"/>
    </reaction>
</comment>
<evidence type="ECO:0000256" key="14">
    <source>
        <dbReference type="ARBA" id="ARBA00031019"/>
    </source>
</evidence>
<feature type="transmembrane region" description="Helical" evidence="16">
    <location>
        <begin position="21"/>
        <end position="43"/>
    </location>
</feature>
<sequence length="176" mass="20008">MFHLMTLSMSMIMGLIFTQMSHPLAMGLMLLIQTLCICLITGFLTQSFWFSYILFLVFLGGLLVLFIYVTTLASNEMFTLSMQTMITSLYSPLTLMQSDIPLIIDPMPFLIESMNMDMTQIMTLVLYQEEATPSLMKLFIQPTGLITLMLVVYLLLTLIAVVKITSIFFGPLRQKN</sequence>
<evidence type="ECO:0000256" key="2">
    <source>
        <dbReference type="ARBA" id="ARBA00005698"/>
    </source>
</evidence>